<dbReference type="InterPro" id="IPR011009">
    <property type="entry name" value="Kinase-like_dom_sf"/>
</dbReference>
<keyword evidence="2" id="KW-0808">Transferase</keyword>
<reference evidence="9 10" key="1">
    <citation type="submission" date="2020-08" db="EMBL/GenBank/DDBJ databases">
        <authorList>
            <person name="Hejnol A."/>
        </authorList>
    </citation>
    <scope>NUCLEOTIDE SEQUENCE [LARGE SCALE GENOMIC DNA]</scope>
</reference>
<evidence type="ECO:0000256" key="1">
    <source>
        <dbReference type="ARBA" id="ARBA00022527"/>
    </source>
</evidence>
<dbReference type="Gene3D" id="3.30.200.20">
    <property type="entry name" value="Phosphorylase Kinase, domain 1"/>
    <property type="match status" value="1"/>
</dbReference>
<dbReference type="EC" id="2.7.12.2" evidence="7"/>
<keyword evidence="4" id="KW-0418">Kinase</keyword>
<evidence type="ECO:0000256" key="2">
    <source>
        <dbReference type="ARBA" id="ARBA00022679"/>
    </source>
</evidence>
<gene>
    <name evidence="9" type="ORF">DGYR_LOCUS718</name>
</gene>
<dbReference type="PANTHER" id="PTHR48013">
    <property type="entry name" value="DUAL SPECIFICITY MITOGEN-ACTIVATED PROTEIN KINASE KINASE 5-RELATED"/>
    <property type="match status" value="1"/>
</dbReference>
<dbReference type="InterPro" id="IPR008271">
    <property type="entry name" value="Ser/Thr_kinase_AS"/>
</dbReference>
<dbReference type="PANTHER" id="PTHR48013:SF11">
    <property type="entry name" value="LICORNE"/>
    <property type="match status" value="1"/>
</dbReference>
<dbReference type="FunFam" id="3.30.200.20:FF:000040">
    <property type="entry name" value="Dual specificity mitogen-activated protein kinase kinase"/>
    <property type="match status" value="1"/>
</dbReference>
<dbReference type="InterPro" id="IPR000719">
    <property type="entry name" value="Prot_kinase_dom"/>
</dbReference>
<dbReference type="SUPFAM" id="SSF56112">
    <property type="entry name" value="Protein kinase-like (PK-like)"/>
    <property type="match status" value="1"/>
</dbReference>
<dbReference type="GO" id="GO:0004674">
    <property type="term" value="F:protein serine/threonine kinase activity"/>
    <property type="evidence" value="ECO:0007669"/>
    <property type="project" value="UniProtKB-KW"/>
</dbReference>
<accession>A0A7I8V8A5</accession>
<proteinExistence type="inferred from homology"/>
<evidence type="ECO:0000313" key="9">
    <source>
        <dbReference type="EMBL" id="CAD5111422.1"/>
    </source>
</evidence>
<dbReference type="Proteomes" id="UP000549394">
    <property type="component" value="Unassembled WGS sequence"/>
</dbReference>
<dbReference type="PROSITE" id="PS50011">
    <property type="entry name" value="PROTEIN_KINASE_DOM"/>
    <property type="match status" value="1"/>
</dbReference>
<keyword evidence="3" id="KW-0547">Nucleotide-binding</keyword>
<evidence type="ECO:0000259" key="8">
    <source>
        <dbReference type="PROSITE" id="PS50011"/>
    </source>
</evidence>
<dbReference type="Gene3D" id="1.10.510.10">
    <property type="entry name" value="Transferase(Phosphotransferase) domain 1"/>
    <property type="match status" value="1"/>
</dbReference>
<name>A0A7I8V8A5_9ANNE</name>
<dbReference type="GO" id="GO:0051403">
    <property type="term" value="P:stress-activated MAPK cascade"/>
    <property type="evidence" value="ECO:0007669"/>
    <property type="project" value="TreeGrafter"/>
</dbReference>
<dbReference type="SMART" id="SM00220">
    <property type="entry name" value="S_TKc"/>
    <property type="match status" value="1"/>
</dbReference>
<protein>
    <recommendedName>
        <fullName evidence="7">mitogen-activated protein kinase kinase</fullName>
        <ecNumber evidence="7">2.7.12.2</ecNumber>
    </recommendedName>
</protein>
<keyword evidence="10" id="KW-1185">Reference proteome</keyword>
<dbReference type="GO" id="GO:0005524">
    <property type="term" value="F:ATP binding"/>
    <property type="evidence" value="ECO:0007669"/>
    <property type="project" value="UniProtKB-KW"/>
</dbReference>
<keyword evidence="5" id="KW-0067">ATP-binding</keyword>
<evidence type="ECO:0000313" key="10">
    <source>
        <dbReference type="Proteomes" id="UP000549394"/>
    </source>
</evidence>
<feature type="domain" description="Protein kinase" evidence="8">
    <location>
        <begin position="35"/>
        <end position="298"/>
    </location>
</feature>
<dbReference type="GO" id="GO:0004708">
    <property type="term" value="F:MAP kinase kinase activity"/>
    <property type="evidence" value="ECO:0007669"/>
    <property type="project" value="UniProtKB-EC"/>
</dbReference>
<dbReference type="Pfam" id="PF00069">
    <property type="entry name" value="Pkinase"/>
    <property type="match status" value="1"/>
</dbReference>
<dbReference type="OrthoDB" id="10252354at2759"/>
<dbReference type="EMBL" id="CAJFCJ010000001">
    <property type="protein sequence ID" value="CAD5111422.1"/>
    <property type="molecule type" value="Genomic_DNA"/>
</dbReference>
<evidence type="ECO:0000256" key="4">
    <source>
        <dbReference type="ARBA" id="ARBA00022777"/>
    </source>
</evidence>
<keyword evidence="1" id="KW-0723">Serine/threonine-protein kinase</keyword>
<comment type="caution">
    <text evidence="9">The sequence shown here is derived from an EMBL/GenBank/DDBJ whole genome shotgun (WGS) entry which is preliminary data.</text>
</comment>
<evidence type="ECO:0000256" key="3">
    <source>
        <dbReference type="ARBA" id="ARBA00022741"/>
    </source>
</evidence>
<dbReference type="AlphaFoldDB" id="A0A7I8V8A5"/>
<sequence length="318" mass="36208">MNHQESQSDDFFKKIGTEAQVRIDGDDLLLSVKDLHIIERLGEGRYGFVDFVRDRQSNKTFAVKKMTSTSFAEGERRSMMEVYVAIKSLHCPYTVNFYGAMATDGELWMLMERMDISLDKLRQNITEMEGSYKIDERIIGNMSYQIISGLFFLRSEVGVAHRDVKPSNILINKGGQVKICDFGICGVVMSDSLTKSNAGSTPYLAPEKLVPSDDIISSSSKSDVWSLGITILEFTIGKYPYRKWKCDFDAIMEVLNNPSPTLPPDEYSNEFNDFINLTLKKNIEERPRYPDLLNKPFITENENVDISAFTQKFSKTNL</sequence>
<evidence type="ECO:0000256" key="5">
    <source>
        <dbReference type="ARBA" id="ARBA00022840"/>
    </source>
</evidence>
<dbReference type="PROSITE" id="PS00108">
    <property type="entry name" value="PROTEIN_KINASE_ST"/>
    <property type="match status" value="1"/>
</dbReference>
<evidence type="ECO:0000256" key="7">
    <source>
        <dbReference type="ARBA" id="ARBA00038999"/>
    </source>
</evidence>
<organism evidence="9 10">
    <name type="scientific">Dimorphilus gyrociliatus</name>
    <dbReference type="NCBI Taxonomy" id="2664684"/>
    <lineage>
        <taxon>Eukaryota</taxon>
        <taxon>Metazoa</taxon>
        <taxon>Spiralia</taxon>
        <taxon>Lophotrochozoa</taxon>
        <taxon>Annelida</taxon>
        <taxon>Polychaeta</taxon>
        <taxon>Polychaeta incertae sedis</taxon>
        <taxon>Dinophilidae</taxon>
        <taxon>Dimorphilus</taxon>
    </lineage>
</organism>
<evidence type="ECO:0000256" key="6">
    <source>
        <dbReference type="ARBA" id="ARBA00038035"/>
    </source>
</evidence>
<comment type="similarity">
    <text evidence="6">Belongs to the protein kinase superfamily. STE Ser/Thr protein kinase family. MAP kinase kinase subfamily.</text>
</comment>